<organism evidence="3 4">
    <name type="scientific">Hyaloscypha bicolor E</name>
    <dbReference type="NCBI Taxonomy" id="1095630"/>
    <lineage>
        <taxon>Eukaryota</taxon>
        <taxon>Fungi</taxon>
        <taxon>Dikarya</taxon>
        <taxon>Ascomycota</taxon>
        <taxon>Pezizomycotina</taxon>
        <taxon>Leotiomycetes</taxon>
        <taxon>Helotiales</taxon>
        <taxon>Hyaloscyphaceae</taxon>
        <taxon>Hyaloscypha</taxon>
        <taxon>Hyaloscypha bicolor</taxon>
    </lineage>
</organism>
<dbReference type="InParanoid" id="A0A2J6TP61"/>
<accession>A0A2J6TP61</accession>
<dbReference type="STRING" id="1095630.A0A2J6TP61"/>
<reference evidence="3 4" key="1">
    <citation type="submission" date="2016-04" db="EMBL/GenBank/DDBJ databases">
        <title>A degradative enzymes factory behind the ericoid mycorrhizal symbiosis.</title>
        <authorList>
            <consortium name="DOE Joint Genome Institute"/>
            <person name="Martino E."/>
            <person name="Morin E."/>
            <person name="Grelet G."/>
            <person name="Kuo A."/>
            <person name="Kohler A."/>
            <person name="Daghino S."/>
            <person name="Barry K."/>
            <person name="Choi C."/>
            <person name="Cichocki N."/>
            <person name="Clum A."/>
            <person name="Copeland A."/>
            <person name="Hainaut M."/>
            <person name="Haridas S."/>
            <person name="Labutti K."/>
            <person name="Lindquist E."/>
            <person name="Lipzen A."/>
            <person name="Khouja H.-R."/>
            <person name="Murat C."/>
            <person name="Ohm R."/>
            <person name="Olson A."/>
            <person name="Spatafora J."/>
            <person name="Veneault-Fourrey C."/>
            <person name="Henrissat B."/>
            <person name="Grigoriev I."/>
            <person name="Martin F."/>
            <person name="Perotto S."/>
        </authorList>
    </citation>
    <scope>NUCLEOTIDE SEQUENCE [LARGE SCALE GENOMIC DNA]</scope>
    <source>
        <strain evidence="3 4">E</strain>
    </source>
</reference>
<evidence type="ECO:0000259" key="2">
    <source>
        <dbReference type="Pfam" id="PF25540"/>
    </source>
</evidence>
<feature type="domain" description="DUF7923" evidence="2">
    <location>
        <begin position="85"/>
        <end position="267"/>
    </location>
</feature>
<sequence>MADYTLQEDYRSRFKDFQTVEIRREALVQEVLETLDIVKAQLGNVTKERAREVAVLEADLESERDARRGWQDKATTLRERLSSLEQARFVVVLVDADADIYLFQEKYLSCGMQGGQSAADDFMTKVREYLVSLGPAIKDAKTIPVIVKAYANLSGLAQACMRDKKVGSVGDMRQFWCGFTRRYPLVDFVDVGAGKEEADNKLREVLAFHIVNPQCEHVLLACCHDAGYVPVLRQYAAQATLFERITLLSAGVVRPDIGDLGFRTTRIFDSLFGHSGSPRVTPTATNGKNAQMPPVTVQQIVDLFTRTPSRPQENLVSNPVSNPVSNSGRLRPIIRNNSGKRIDKKLSVEESLIQAMKKRNLCSWHYLRADCLASSCKRNHSYPRPLSPVEYDAQWCIARHGLCYRLRRGNNCDDAQCMYGHGPS</sequence>
<feature type="region of interest" description="Disordered" evidence="1">
    <location>
        <begin position="312"/>
        <end position="333"/>
    </location>
</feature>
<dbReference type="RefSeq" id="XP_024741704.1">
    <property type="nucleotide sequence ID" value="XM_024876638.1"/>
</dbReference>
<evidence type="ECO:0000313" key="3">
    <source>
        <dbReference type="EMBL" id="PMD64800.1"/>
    </source>
</evidence>
<protein>
    <recommendedName>
        <fullName evidence="2">DUF7923 domain-containing protein</fullName>
    </recommendedName>
</protein>
<proteinExistence type="predicted"/>
<gene>
    <name evidence="3" type="ORF">K444DRAFT_554117</name>
</gene>
<evidence type="ECO:0000256" key="1">
    <source>
        <dbReference type="SAM" id="MobiDB-lite"/>
    </source>
</evidence>
<keyword evidence="4" id="KW-1185">Reference proteome</keyword>
<dbReference type="PANTHER" id="PTHR37543">
    <property type="entry name" value="CCCH ZINC FINGER DNA BINDING PROTEIN (AFU_ORTHOLOGUE AFUA_5G12760)"/>
    <property type="match status" value="1"/>
</dbReference>
<dbReference type="Proteomes" id="UP000235371">
    <property type="component" value="Unassembled WGS sequence"/>
</dbReference>
<dbReference type="Pfam" id="PF25540">
    <property type="entry name" value="DUF7923"/>
    <property type="match status" value="1"/>
</dbReference>
<dbReference type="PANTHER" id="PTHR37543:SF1">
    <property type="entry name" value="CCCH ZINC FINGER DNA BINDING PROTEIN (AFU_ORTHOLOGUE AFUA_5G12760)"/>
    <property type="match status" value="1"/>
</dbReference>
<evidence type="ECO:0000313" key="4">
    <source>
        <dbReference type="Proteomes" id="UP000235371"/>
    </source>
</evidence>
<dbReference type="AlphaFoldDB" id="A0A2J6TP61"/>
<name>A0A2J6TP61_9HELO</name>
<dbReference type="OrthoDB" id="2270193at2759"/>
<dbReference type="GeneID" id="36584717"/>
<feature type="compositionally biased region" description="Low complexity" evidence="1">
    <location>
        <begin position="316"/>
        <end position="327"/>
    </location>
</feature>
<dbReference type="EMBL" id="KZ613747">
    <property type="protein sequence ID" value="PMD64800.1"/>
    <property type="molecule type" value="Genomic_DNA"/>
</dbReference>
<dbReference type="InterPro" id="IPR057683">
    <property type="entry name" value="DUF7923"/>
</dbReference>